<sequence>MDSLASTPQTPATPEVPITVTDQQNSALLDDTLTFLSASTPTNSGPQGRVEIERWEAVLASTDRAGLAKIKQGLQQLNQLLADPKSPAHDIAEVLATLGAETAKVAEEANGDYSAPLTNLSKLLIKAGSSLSR</sequence>
<gene>
    <name evidence="1" type="ORF">BEN47_12985</name>
</gene>
<protein>
    <submittedName>
        <fullName evidence="1">Uncharacterized protein</fullName>
    </submittedName>
</protein>
<dbReference type="STRING" id="1908237.BEN47_12985"/>
<accession>A0A1G1T6Q0</accession>
<evidence type="ECO:0000313" key="1">
    <source>
        <dbReference type="EMBL" id="OGX86562.1"/>
    </source>
</evidence>
<dbReference type="Proteomes" id="UP000176294">
    <property type="component" value="Unassembled WGS sequence"/>
</dbReference>
<keyword evidence="2" id="KW-1185">Reference proteome</keyword>
<reference evidence="1 2" key="1">
    <citation type="submission" date="2016-08" db="EMBL/GenBank/DDBJ databases">
        <title>Hymenobacter coccineus sp. nov., Hymenobacter lapidarius sp. nov. and Hymenobacter glacialis sp. nov., isolated from Antarctic soil.</title>
        <authorList>
            <person name="Sedlacek I."/>
            <person name="Kralova S."/>
            <person name="Kyrova K."/>
            <person name="Maslanova I."/>
            <person name="Stankova E."/>
            <person name="Vrbovska V."/>
            <person name="Nemec M."/>
            <person name="Bartak M."/>
            <person name="Svec P."/>
            <person name="Busse H.-J."/>
            <person name="Pantucek R."/>
        </authorList>
    </citation>
    <scope>NUCLEOTIDE SEQUENCE [LARGE SCALE GENOMIC DNA]</scope>
    <source>
        <strain evidence="1 2">CCM 8643</strain>
    </source>
</reference>
<dbReference type="OrthoDB" id="886020at2"/>
<comment type="caution">
    <text evidence="1">The sequence shown here is derived from an EMBL/GenBank/DDBJ whole genome shotgun (WGS) entry which is preliminary data.</text>
</comment>
<organism evidence="1 2">
    <name type="scientific">Hymenobacter lapidarius</name>
    <dbReference type="NCBI Taxonomy" id="1908237"/>
    <lineage>
        <taxon>Bacteria</taxon>
        <taxon>Pseudomonadati</taxon>
        <taxon>Bacteroidota</taxon>
        <taxon>Cytophagia</taxon>
        <taxon>Cytophagales</taxon>
        <taxon>Hymenobacteraceae</taxon>
        <taxon>Hymenobacter</taxon>
    </lineage>
</organism>
<name>A0A1G1T6Q0_9BACT</name>
<proteinExistence type="predicted"/>
<dbReference type="EMBL" id="MDZB01000096">
    <property type="protein sequence ID" value="OGX86562.1"/>
    <property type="molecule type" value="Genomic_DNA"/>
</dbReference>
<evidence type="ECO:0000313" key="2">
    <source>
        <dbReference type="Proteomes" id="UP000176294"/>
    </source>
</evidence>
<dbReference type="RefSeq" id="WP_070726999.1">
    <property type="nucleotide sequence ID" value="NZ_MDZB01000096.1"/>
</dbReference>
<dbReference type="AlphaFoldDB" id="A0A1G1T6Q0"/>